<proteinExistence type="predicted"/>
<organism evidence="1 2">
    <name type="scientific">Methylacidiphilum infernorum (isolate V4)</name>
    <name type="common">Methylokorus infernorum (strain V4)</name>
    <dbReference type="NCBI Taxonomy" id="481448"/>
    <lineage>
        <taxon>Bacteria</taxon>
        <taxon>Pseudomonadati</taxon>
        <taxon>Verrucomicrobiota</taxon>
        <taxon>Methylacidiphilae</taxon>
        <taxon>Methylacidiphilales</taxon>
        <taxon>Methylacidiphilaceae</taxon>
        <taxon>Methylacidiphilum (ex Ratnadevi et al. 2023)</taxon>
    </lineage>
</organism>
<accession>B3DXW4</accession>
<dbReference type="HOGENOM" id="CLU_3345808_0_0_0"/>
<evidence type="ECO:0000313" key="1">
    <source>
        <dbReference type="EMBL" id="ACD83916.1"/>
    </source>
</evidence>
<sequence>MLEIFKTQTIFYGKRKKENQILTEDNDKFKLFHHWFC</sequence>
<evidence type="ECO:0000313" key="2">
    <source>
        <dbReference type="Proteomes" id="UP000009149"/>
    </source>
</evidence>
<gene>
    <name evidence="1" type="ordered locus">Minf_1862</name>
</gene>
<dbReference type="Proteomes" id="UP000009149">
    <property type="component" value="Chromosome"/>
</dbReference>
<name>B3DXW4_METI4</name>
<reference evidence="1 2" key="1">
    <citation type="journal article" date="2008" name="Biol. Direct">
        <title>Complete genome sequence of the extremely acidophilic methanotroph isolate V4, Methylacidiphilum infernorum, a representative of the bacterial phylum Verrucomicrobia.</title>
        <authorList>
            <person name="Hou S."/>
            <person name="Makarova K.S."/>
            <person name="Saw J.H."/>
            <person name="Senin P."/>
            <person name="Ly B.V."/>
            <person name="Zhou Z."/>
            <person name="Ren Y."/>
            <person name="Wang J."/>
            <person name="Galperin M.Y."/>
            <person name="Omelchenko M.V."/>
            <person name="Wolf Y.I."/>
            <person name="Yutin N."/>
            <person name="Koonin E.V."/>
            <person name="Stott M.B."/>
            <person name="Mountain B.W."/>
            <person name="Crowe M.A."/>
            <person name="Smirnova A.V."/>
            <person name="Dunfield P.F."/>
            <person name="Feng L."/>
            <person name="Wang L."/>
            <person name="Alam M."/>
        </authorList>
    </citation>
    <scope>NUCLEOTIDE SEQUENCE [LARGE SCALE GENOMIC DNA]</scope>
    <source>
        <strain evidence="2">Isolate V4</strain>
    </source>
</reference>
<protein>
    <submittedName>
        <fullName evidence="1">Uncharacterized protein</fullName>
    </submittedName>
</protein>
<dbReference type="EMBL" id="CP000975">
    <property type="protein sequence ID" value="ACD83916.1"/>
    <property type="molecule type" value="Genomic_DNA"/>
</dbReference>
<dbReference type="AlphaFoldDB" id="B3DXW4"/>
<dbReference type="KEGG" id="min:Minf_1862"/>